<organism evidence="4 5">
    <name type="scientific">Symbiodinium natans</name>
    <dbReference type="NCBI Taxonomy" id="878477"/>
    <lineage>
        <taxon>Eukaryota</taxon>
        <taxon>Sar</taxon>
        <taxon>Alveolata</taxon>
        <taxon>Dinophyceae</taxon>
        <taxon>Suessiales</taxon>
        <taxon>Symbiodiniaceae</taxon>
        <taxon>Symbiodinium</taxon>
    </lineage>
</organism>
<feature type="coiled-coil region" evidence="2">
    <location>
        <begin position="48"/>
        <end position="75"/>
    </location>
</feature>
<keyword evidence="1" id="KW-0802">TPR repeat</keyword>
<dbReference type="InterPro" id="IPR019734">
    <property type="entry name" value="TPR_rpt"/>
</dbReference>
<name>A0A812M4L0_9DINO</name>
<feature type="region of interest" description="Disordered" evidence="3">
    <location>
        <begin position="151"/>
        <end position="172"/>
    </location>
</feature>
<gene>
    <name evidence="4" type="ORF">SNAT2548_LOCUS12541</name>
</gene>
<proteinExistence type="predicted"/>
<dbReference type="AlphaFoldDB" id="A0A812M4L0"/>
<evidence type="ECO:0000256" key="3">
    <source>
        <dbReference type="SAM" id="MobiDB-lite"/>
    </source>
</evidence>
<keyword evidence="5" id="KW-1185">Reference proteome</keyword>
<feature type="region of interest" description="Disordered" evidence="3">
    <location>
        <begin position="628"/>
        <end position="653"/>
    </location>
</feature>
<feature type="region of interest" description="Disordered" evidence="3">
    <location>
        <begin position="455"/>
        <end position="487"/>
    </location>
</feature>
<dbReference type="OrthoDB" id="433875at2759"/>
<dbReference type="InterPro" id="IPR011990">
    <property type="entry name" value="TPR-like_helical_dom_sf"/>
</dbReference>
<feature type="compositionally biased region" description="Basic and acidic residues" evidence="3">
    <location>
        <begin position="156"/>
        <end position="172"/>
    </location>
</feature>
<dbReference type="EMBL" id="CAJNDS010001213">
    <property type="protein sequence ID" value="CAE7251987.1"/>
    <property type="molecule type" value="Genomic_DNA"/>
</dbReference>
<dbReference type="PROSITE" id="PS50005">
    <property type="entry name" value="TPR"/>
    <property type="match status" value="1"/>
</dbReference>
<dbReference type="SUPFAM" id="SSF48452">
    <property type="entry name" value="TPR-like"/>
    <property type="match status" value="1"/>
</dbReference>
<evidence type="ECO:0000256" key="1">
    <source>
        <dbReference type="PROSITE-ProRule" id="PRU00339"/>
    </source>
</evidence>
<sequence length="818" mass="92356">MEKVQVEDARWKKEEIQELQQRSRGMLRIVAAGSSGRSTAVQAPEETQSEVKLLRAELQDQMARYKRELAFCKKSVHELSIERTKSEASMSLAHEAASENKLAERSCQMRWQSEHRIWSEERRRLKTAHQRHLQEELDKFEQFRHRMSQEMASSRRKLEGEVREARQRQRTVEGKLKHMEEAEEARALTAGEVAEAQMLEENEVQHLRELLRQSQDEVLAQQADARRQTDAASKLQDAFRLELVAAASAREALVGDWHSQKRQLLQAMAVDRRAQEEVTDREAALAEKAAFVAAERALEVRRLQGLREEDRIESQRLREDLAAALDAAKHARLLQSASADVRKLDSELSRQKEMREEDMAQLHSACEESLEGLPLEFYQELRSQSGDDDQVPTVTRYGHILQAVGGCVKTLLRENMQLQEAQRSTLGAPSLTQSSDSALSLGNLALTPLSSCAFDQDSSLDGRGQDRKKTLSPMARRAHDRRSDAPELSRQVFAAHRELAHSREEVRQFMVQRDLEREMNARKSSLEGMRTQELSDQNKEYLAEIKVLQEEVRSRQEYCDLNLPATGRAAPGTAGLVGEDVRTRSNGQDGRNPASLSVAGSWQGAAQVPANVRLSPARACDEIPKPRWRRDWSGRESPETEKPIDKSAIGVPPSWRNRAKHEPLHTIDDKDRTDGLQAEMARGVNATTLYKAFSCAEQLCERQHYRDALPLLQEVAQYGDGNPEIFGAKMRLSDVWAYIGVASQAEGLTEQSVESYRKAIREDPCLHVCHANLASLLSFQDEHTAADHHMSMALAIDPQNQAYAKLALELRSAQASSG</sequence>
<protein>
    <submittedName>
        <fullName evidence="4">Uncharacterized protein</fullName>
    </submittedName>
</protein>
<dbReference type="Proteomes" id="UP000604046">
    <property type="component" value="Unassembled WGS sequence"/>
</dbReference>
<reference evidence="4" key="1">
    <citation type="submission" date="2021-02" db="EMBL/GenBank/DDBJ databases">
        <authorList>
            <person name="Dougan E. K."/>
            <person name="Rhodes N."/>
            <person name="Thang M."/>
            <person name="Chan C."/>
        </authorList>
    </citation>
    <scope>NUCLEOTIDE SEQUENCE</scope>
</reference>
<comment type="caution">
    <text evidence="4">The sequence shown here is derived from an EMBL/GenBank/DDBJ whole genome shotgun (WGS) entry which is preliminary data.</text>
</comment>
<feature type="compositionally biased region" description="Basic and acidic residues" evidence="3">
    <location>
        <begin position="628"/>
        <end position="645"/>
    </location>
</feature>
<evidence type="ECO:0000256" key="2">
    <source>
        <dbReference type="SAM" id="Coils"/>
    </source>
</evidence>
<evidence type="ECO:0000313" key="5">
    <source>
        <dbReference type="Proteomes" id="UP000604046"/>
    </source>
</evidence>
<dbReference type="Gene3D" id="1.25.40.10">
    <property type="entry name" value="Tetratricopeptide repeat domain"/>
    <property type="match status" value="1"/>
</dbReference>
<keyword evidence="2" id="KW-0175">Coiled coil</keyword>
<feature type="repeat" description="TPR" evidence="1">
    <location>
        <begin position="733"/>
        <end position="766"/>
    </location>
</feature>
<accession>A0A812M4L0</accession>
<evidence type="ECO:0000313" key="4">
    <source>
        <dbReference type="EMBL" id="CAE7251987.1"/>
    </source>
</evidence>